<feature type="compositionally biased region" description="Polar residues" evidence="4">
    <location>
        <begin position="91"/>
        <end position="102"/>
    </location>
</feature>
<evidence type="ECO:0000256" key="2">
    <source>
        <dbReference type="ARBA" id="ARBA00023125"/>
    </source>
</evidence>
<proteinExistence type="predicted"/>
<protein>
    <submittedName>
        <fullName evidence="6">Transcriptional regulator EutR</fullName>
    </submittedName>
</protein>
<dbReference type="PROSITE" id="PS00041">
    <property type="entry name" value="HTH_ARAC_FAMILY_1"/>
    <property type="match status" value="1"/>
</dbReference>
<dbReference type="AlphaFoldDB" id="A0A517XPJ0"/>
<dbReference type="PANTHER" id="PTHR46796">
    <property type="entry name" value="HTH-TYPE TRANSCRIPTIONAL ACTIVATOR RHAS-RELATED"/>
    <property type="match status" value="1"/>
</dbReference>
<dbReference type="Pfam" id="PF12833">
    <property type="entry name" value="HTH_18"/>
    <property type="match status" value="1"/>
</dbReference>
<feature type="compositionally biased region" description="Basic and acidic residues" evidence="4">
    <location>
        <begin position="107"/>
        <end position="116"/>
    </location>
</feature>
<dbReference type="InterPro" id="IPR050204">
    <property type="entry name" value="AraC_XylS_family_regulators"/>
</dbReference>
<feature type="region of interest" description="Disordered" evidence="4">
    <location>
        <begin position="90"/>
        <end position="116"/>
    </location>
</feature>
<evidence type="ECO:0000256" key="1">
    <source>
        <dbReference type="ARBA" id="ARBA00023015"/>
    </source>
</evidence>
<dbReference type="InterPro" id="IPR018062">
    <property type="entry name" value="HTH_AraC-typ_CS"/>
</dbReference>
<accession>A0A517XPJ0</accession>
<dbReference type="SMART" id="SM00342">
    <property type="entry name" value="HTH_ARAC"/>
    <property type="match status" value="1"/>
</dbReference>
<keyword evidence="1" id="KW-0805">Transcription regulation</keyword>
<feature type="domain" description="HTH araC/xylS-type" evidence="5">
    <location>
        <begin position="1"/>
        <end position="95"/>
    </location>
</feature>
<dbReference type="GO" id="GO:0043565">
    <property type="term" value="F:sequence-specific DNA binding"/>
    <property type="evidence" value="ECO:0007669"/>
    <property type="project" value="InterPro"/>
</dbReference>
<dbReference type="InterPro" id="IPR018060">
    <property type="entry name" value="HTH_AraC"/>
</dbReference>
<evidence type="ECO:0000259" key="5">
    <source>
        <dbReference type="PROSITE" id="PS01124"/>
    </source>
</evidence>
<evidence type="ECO:0000313" key="7">
    <source>
        <dbReference type="Proteomes" id="UP000319576"/>
    </source>
</evidence>
<keyword evidence="7" id="KW-1185">Reference proteome</keyword>
<evidence type="ECO:0000256" key="3">
    <source>
        <dbReference type="ARBA" id="ARBA00023163"/>
    </source>
</evidence>
<dbReference type="Gene3D" id="1.10.10.60">
    <property type="entry name" value="Homeodomain-like"/>
    <property type="match status" value="1"/>
</dbReference>
<dbReference type="PROSITE" id="PS01124">
    <property type="entry name" value="HTH_ARAC_FAMILY_2"/>
    <property type="match status" value="1"/>
</dbReference>
<evidence type="ECO:0000313" key="6">
    <source>
        <dbReference type="EMBL" id="QDU19430.1"/>
    </source>
</evidence>
<name>A0A517XPJ0_9BACT</name>
<dbReference type="EMBL" id="CP036273">
    <property type="protein sequence ID" value="QDU19430.1"/>
    <property type="molecule type" value="Genomic_DNA"/>
</dbReference>
<organism evidence="6 7">
    <name type="scientific">Urbifossiella limnaea</name>
    <dbReference type="NCBI Taxonomy" id="2528023"/>
    <lineage>
        <taxon>Bacteria</taxon>
        <taxon>Pseudomonadati</taxon>
        <taxon>Planctomycetota</taxon>
        <taxon>Planctomycetia</taxon>
        <taxon>Gemmatales</taxon>
        <taxon>Gemmataceae</taxon>
        <taxon>Urbifossiella</taxon>
    </lineage>
</organism>
<gene>
    <name evidence="6" type="ORF">ETAA1_13540</name>
</gene>
<dbReference type="GO" id="GO:0003700">
    <property type="term" value="F:DNA-binding transcription factor activity"/>
    <property type="evidence" value="ECO:0007669"/>
    <property type="project" value="InterPro"/>
</dbReference>
<dbReference type="KEGG" id="uli:ETAA1_13540"/>
<dbReference type="PANTHER" id="PTHR46796:SF12">
    <property type="entry name" value="HTH-TYPE DNA-BINDING TRANSCRIPTIONAL ACTIVATOR EUTR"/>
    <property type="match status" value="1"/>
</dbReference>
<reference evidence="6 7" key="1">
    <citation type="submission" date="2019-02" db="EMBL/GenBank/DDBJ databases">
        <title>Deep-cultivation of Planctomycetes and their phenomic and genomic characterization uncovers novel biology.</title>
        <authorList>
            <person name="Wiegand S."/>
            <person name="Jogler M."/>
            <person name="Boedeker C."/>
            <person name="Pinto D."/>
            <person name="Vollmers J."/>
            <person name="Rivas-Marin E."/>
            <person name="Kohn T."/>
            <person name="Peeters S.H."/>
            <person name="Heuer A."/>
            <person name="Rast P."/>
            <person name="Oberbeckmann S."/>
            <person name="Bunk B."/>
            <person name="Jeske O."/>
            <person name="Meyerdierks A."/>
            <person name="Storesund J.E."/>
            <person name="Kallscheuer N."/>
            <person name="Luecker S."/>
            <person name="Lage O.M."/>
            <person name="Pohl T."/>
            <person name="Merkel B.J."/>
            <person name="Hornburger P."/>
            <person name="Mueller R.-W."/>
            <person name="Bruemmer F."/>
            <person name="Labrenz M."/>
            <person name="Spormann A.M."/>
            <person name="Op den Camp H."/>
            <person name="Overmann J."/>
            <person name="Amann R."/>
            <person name="Jetten M.S.M."/>
            <person name="Mascher T."/>
            <person name="Medema M.H."/>
            <person name="Devos D.P."/>
            <person name="Kaster A.-K."/>
            <person name="Ovreas L."/>
            <person name="Rohde M."/>
            <person name="Galperin M.Y."/>
            <person name="Jogler C."/>
        </authorList>
    </citation>
    <scope>NUCLEOTIDE SEQUENCE [LARGE SCALE GENOMIC DNA]</scope>
    <source>
        <strain evidence="6 7">ETA_A1</strain>
    </source>
</reference>
<dbReference type="Proteomes" id="UP000319576">
    <property type="component" value="Chromosome"/>
</dbReference>
<keyword evidence="2" id="KW-0238">DNA-binding</keyword>
<evidence type="ECO:0000256" key="4">
    <source>
        <dbReference type="SAM" id="MobiDB-lite"/>
    </source>
</evidence>
<sequence>MMRANFGVPLGEVAIAAELGVSTRTLRLTFRERFGLGPMAYYQSLRLNAVRTALGDSPGAGVGAVARRFGFCQLGQFAGRYRRLFGELPSVTLQSGGPNTPSMGRINPRDRPSTSE</sequence>
<keyword evidence="3" id="KW-0804">Transcription</keyword>